<evidence type="ECO:0000313" key="1">
    <source>
        <dbReference type="EMBL" id="RDX63895.1"/>
    </source>
</evidence>
<feature type="non-terminal residue" evidence="1">
    <location>
        <position position="1"/>
    </location>
</feature>
<evidence type="ECO:0000313" key="2">
    <source>
        <dbReference type="Proteomes" id="UP000257109"/>
    </source>
</evidence>
<dbReference type="Proteomes" id="UP000257109">
    <property type="component" value="Unassembled WGS sequence"/>
</dbReference>
<sequence length="242" mass="26829">MEAIRSILRKNLDDISPSSVPAQAELILIDFASSSAPKPAQLPRHSWEKLAAQVMQGSWIERPKVVRGDCLACRRTLVDLILSALVKRGEPSPLSMAIVVEDDPEIELTLRRLRKARNIVVSDSSNSVSSSDNSTPVTNISNSVEFTSTNNSVEQMENNNERTLKELATLDIMYQPWCIQYPQFEPAQTYELKSGLMMMDQSMVDSASGRALMDKKSAATRHLISNMASNAQQFRIKGASQS</sequence>
<dbReference type="EMBL" id="QJKJ01014653">
    <property type="protein sequence ID" value="RDX63895.1"/>
    <property type="molecule type" value="Genomic_DNA"/>
</dbReference>
<organism evidence="1 2">
    <name type="scientific">Mucuna pruriens</name>
    <name type="common">Velvet bean</name>
    <name type="synonym">Dolichos pruriens</name>
    <dbReference type="NCBI Taxonomy" id="157652"/>
    <lineage>
        <taxon>Eukaryota</taxon>
        <taxon>Viridiplantae</taxon>
        <taxon>Streptophyta</taxon>
        <taxon>Embryophyta</taxon>
        <taxon>Tracheophyta</taxon>
        <taxon>Spermatophyta</taxon>
        <taxon>Magnoliopsida</taxon>
        <taxon>eudicotyledons</taxon>
        <taxon>Gunneridae</taxon>
        <taxon>Pentapetalae</taxon>
        <taxon>rosids</taxon>
        <taxon>fabids</taxon>
        <taxon>Fabales</taxon>
        <taxon>Fabaceae</taxon>
        <taxon>Papilionoideae</taxon>
        <taxon>50 kb inversion clade</taxon>
        <taxon>NPAAA clade</taxon>
        <taxon>indigoferoid/millettioid clade</taxon>
        <taxon>Phaseoleae</taxon>
        <taxon>Mucuna</taxon>
    </lineage>
</organism>
<comment type="caution">
    <text evidence="1">The sequence shown here is derived from an EMBL/GenBank/DDBJ whole genome shotgun (WGS) entry which is preliminary data.</text>
</comment>
<dbReference type="AlphaFoldDB" id="A0A371ECZ2"/>
<protein>
    <submittedName>
        <fullName evidence="1">Uncharacterized protein</fullName>
    </submittedName>
</protein>
<keyword evidence="2" id="KW-1185">Reference proteome</keyword>
<name>A0A371ECZ2_MUCPR</name>
<gene>
    <name evidence="1" type="ORF">CR513_57611</name>
</gene>
<proteinExistence type="predicted"/>
<accession>A0A371ECZ2</accession>
<reference evidence="1" key="1">
    <citation type="submission" date="2018-05" db="EMBL/GenBank/DDBJ databases">
        <title>Draft genome of Mucuna pruriens seed.</title>
        <authorList>
            <person name="Nnadi N.E."/>
            <person name="Vos R."/>
            <person name="Hasami M.H."/>
            <person name="Devisetty U.K."/>
            <person name="Aguiy J.C."/>
        </authorList>
    </citation>
    <scope>NUCLEOTIDE SEQUENCE [LARGE SCALE GENOMIC DNA]</scope>
    <source>
        <strain evidence="1">JCA_2017</strain>
    </source>
</reference>